<sequence length="211" mass="23289">MKHPVIVTISRQYGSGGRTIGRLLAEKLGVPFYDKELIELAAKESGLDESVLASADEQVSSSLLYSLSLGMYAGVGRADSMNGLSINDRVYVHQAKVIRDIAQKGPCVIVGRCADSILAGRADVVSVYIHASREARLRRVVEQYGMDPHRAENELQKIDKRRTAYHDYYADTKWGRAENYQLSLDTSRLSDEGAAAAISTYLEFFDPAANK</sequence>
<dbReference type="GO" id="GO:0016301">
    <property type="term" value="F:kinase activity"/>
    <property type="evidence" value="ECO:0007669"/>
    <property type="project" value="UniProtKB-KW"/>
</dbReference>
<dbReference type="InterPro" id="IPR027417">
    <property type="entry name" value="P-loop_NTPase"/>
</dbReference>
<dbReference type="AlphaFoldDB" id="A0A926DYA7"/>
<keyword evidence="1" id="KW-0418">Kinase</keyword>
<comment type="caution">
    <text evidence="1">The sequence shown here is derived from an EMBL/GenBank/DDBJ whole genome shotgun (WGS) entry which is preliminary data.</text>
</comment>
<keyword evidence="1" id="KW-0808">Transferase</keyword>
<dbReference type="EMBL" id="JACRST010000013">
    <property type="protein sequence ID" value="MBC8547051.1"/>
    <property type="molecule type" value="Genomic_DNA"/>
</dbReference>
<dbReference type="Proteomes" id="UP000653127">
    <property type="component" value="Unassembled WGS sequence"/>
</dbReference>
<reference evidence="1" key="1">
    <citation type="submission" date="2020-08" db="EMBL/GenBank/DDBJ databases">
        <title>Genome public.</title>
        <authorList>
            <person name="Liu C."/>
            <person name="Sun Q."/>
        </authorList>
    </citation>
    <scope>NUCLEOTIDE SEQUENCE</scope>
    <source>
        <strain evidence="1">NSJ-31</strain>
    </source>
</reference>
<dbReference type="RefSeq" id="WP_249283126.1">
    <property type="nucleotide sequence ID" value="NZ_JACRST010000013.1"/>
</dbReference>
<dbReference type="SUPFAM" id="SSF52540">
    <property type="entry name" value="P-loop containing nucleoside triphosphate hydrolases"/>
    <property type="match status" value="1"/>
</dbReference>
<evidence type="ECO:0000313" key="1">
    <source>
        <dbReference type="EMBL" id="MBC8547051.1"/>
    </source>
</evidence>
<accession>A0A926DYA7</accession>
<dbReference type="Pfam" id="PF13189">
    <property type="entry name" value="Cytidylate_kin2"/>
    <property type="match status" value="1"/>
</dbReference>
<protein>
    <submittedName>
        <fullName evidence="1">Cytidylate kinase-like family protein</fullName>
    </submittedName>
</protein>
<name>A0A926DYA7_9FIRM</name>
<organism evidence="1 2">
    <name type="scientific">Ligaoa zhengdingensis</name>
    <dbReference type="NCBI Taxonomy" id="2763658"/>
    <lineage>
        <taxon>Bacteria</taxon>
        <taxon>Bacillati</taxon>
        <taxon>Bacillota</taxon>
        <taxon>Clostridia</taxon>
        <taxon>Eubacteriales</taxon>
        <taxon>Oscillospiraceae</taxon>
        <taxon>Ligaoa</taxon>
    </lineage>
</organism>
<evidence type="ECO:0000313" key="2">
    <source>
        <dbReference type="Proteomes" id="UP000653127"/>
    </source>
</evidence>
<keyword evidence="2" id="KW-1185">Reference proteome</keyword>
<gene>
    <name evidence="1" type="ORF">H8711_08925</name>
</gene>
<proteinExistence type="predicted"/>
<dbReference type="Gene3D" id="3.40.50.300">
    <property type="entry name" value="P-loop containing nucleotide triphosphate hydrolases"/>
    <property type="match status" value="1"/>
</dbReference>